<dbReference type="EMBL" id="AP035785">
    <property type="protein sequence ID" value="BFO71275.1"/>
    <property type="molecule type" value="Genomic_DNA"/>
</dbReference>
<dbReference type="GO" id="GO:0016020">
    <property type="term" value="C:membrane"/>
    <property type="evidence" value="ECO:0007669"/>
    <property type="project" value="InterPro"/>
</dbReference>
<evidence type="ECO:0000259" key="1">
    <source>
        <dbReference type="SMART" id="SM00900"/>
    </source>
</evidence>
<protein>
    <recommendedName>
        <fullName evidence="1">FMN-binding domain-containing protein</fullName>
    </recommendedName>
</protein>
<dbReference type="AlphaFoldDB" id="A0AB33INX6"/>
<accession>A0AB33INX6</accession>
<dbReference type="GO" id="GO:0010181">
    <property type="term" value="F:FMN binding"/>
    <property type="evidence" value="ECO:0007669"/>
    <property type="project" value="InterPro"/>
</dbReference>
<evidence type="ECO:0000313" key="2">
    <source>
        <dbReference type="EMBL" id="BFO71275.1"/>
    </source>
</evidence>
<name>A0AB33INX6_9BACT</name>
<gene>
    <name evidence="2" type="ORF">GTC17253_12410</name>
</gene>
<proteinExistence type="predicted"/>
<organism evidence="2">
    <name type="scientific">Prevotella sp. GTC17253</name>
    <dbReference type="NCBI Taxonomy" id="3236793"/>
    <lineage>
        <taxon>Bacteria</taxon>
        <taxon>Pseudomonadati</taxon>
        <taxon>Bacteroidota</taxon>
        <taxon>Bacteroidia</taxon>
        <taxon>Bacteroidales</taxon>
        <taxon>Prevotellaceae</taxon>
        <taxon>Prevotella</taxon>
    </lineage>
</organism>
<feature type="domain" description="FMN-binding" evidence="1">
    <location>
        <begin position="53"/>
        <end position="131"/>
    </location>
</feature>
<reference evidence="2" key="1">
    <citation type="submission" date="2024-07" db="EMBL/GenBank/DDBJ databases">
        <title>Complete genome sequence of Prevotella sp. YM-2024 GTC17253.</title>
        <authorList>
            <person name="Hayashi M."/>
            <person name="Muto Y."/>
            <person name="Tanaka K."/>
            <person name="Niwa H."/>
        </authorList>
    </citation>
    <scope>NUCLEOTIDE SEQUENCE</scope>
    <source>
        <strain evidence="2">GTC17253</strain>
    </source>
</reference>
<sequence>MDMKKQKTTWITSAVAVIAVTVLVSAMPGSDIITQDKDTAIVNTEQLGKHVKGFRNATPVKIFIHKNKVVKIEALPNQESPKFFNRAKALLTSYTGKSVGKAAKMEVDGVSGATYSSNALKKNVQLGLNYYKQRQ</sequence>
<dbReference type="InterPro" id="IPR007329">
    <property type="entry name" value="FMN-bd"/>
</dbReference>
<dbReference type="Pfam" id="PF04205">
    <property type="entry name" value="FMN_bind"/>
    <property type="match status" value="1"/>
</dbReference>
<dbReference type="SMART" id="SM00900">
    <property type="entry name" value="FMN_bind"/>
    <property type="match status" value="1"/>
</dbReference>